<evidence type="ECO:0000313" key="1">
    <source>
        <dbReference type="EMBL" id="VEP14910.1"/>
    </source>
</evidence>
<reference evidence="1 2" key="1">
    <citation type="submission" date="2019-01" db="EMBL/GenBank/DDBJ databases">
        <authorList>
            <person name="Brito A."/>
        </authorList>
    </citation>
    <scope>NUCLEOTIDE SEQUENCE [LARGE SCALE GENOMIC DNA]</scope>
    <source>
        <strain evidence="1">1</strain>
    </source>
</reference>
<name>A0A563VTY5_9CYAN</name>
<keyword evidence="2" id="KW-1185">Reference proteome</keyword>
<dbReference type="EMBL" id="CAACVJ010000220">
    <property type="protein sequence ID" value="VEP14910.1"/>
    <property type="molecule type" value="Genomic_DNA"/>
</dbReference>
<gene>
    <name evidence="1" type="ORF">H1P_2970007</name>
</gene>
<evidence type="ECO:0000313" key="2">
    <source>
        <dbReference type="Proteomes" id="UP000320055"/>
    </source>
</evidence>
<protein>
    <submittedName>
        <fullName evidence="1">Uncharacterized protein</fullName>
    </submittedName>
</protein>
<organism evidence="1 2">
    <name type="scientific">Hyella patelloides LEGE 07179</name>
    <dbReference type="NCBI Taxonomy" id="945734"/>
    <lineage>
        <taxon>Bacteria</taxon>
        <taxon>Bacillati</taxon>
        <taxon>Cyanobacteriota</taxon>
        <taxon>Cyanophyceae</taxon>
        <taxon>Pleurocapsales</taxon>
        <taxon>Hyellaceae</taxon>
        <taxon>Hyella</taxon>
    </lineage>
</organism>
<sequence length="54" mass="6404">MVIKVANYVFIINFLQKNPSKTQKCYNKHRGNFLEVNSTPVFCDQAYFHSLKMF</sequence>
<proteinExistence type="predicted"/>
<accession>A0A563VTY5</accession>
<dbReference type="AlphaFoldDB" id="A0A563VTY5"/>
<dbReference type="Proteomes" id="UP000320055">
    <property type="component" value="Unassembled WGS sequence"/>
</dbReference>